<comment type="subcellular location">
    <subcellularLocation>
        <location evidence="1">Membrane</location>
        <topology evidence="1">Multi-pass membrane protein</topology>
    </subcellularLocation>
</comment>
<feature type="region of interest" description="Disordered" evidence="8">
    <location>
        <begin position="117"/>
        <end position="173"/>
    </location>
</feature>
<feature type="transmembrane region" description="Helical" evidence="9">
    <location>
        <begin position="285"/>
        <end position="311"/>
    </location>
</feature>
<comment type="caution">
    <text evidence="11">The sequence shown here is derived from an EMBL/GenBank/DDBJ whole genome shotgun (WGS) entry which is preliminary data.</text>
</comment>
<keyword evidence="5 9" id="KW-0812">Transmembrane</keyword>
<feature type="domain" description="Wax synthase" evidence="10">
    <location>
        <begin position="330"/>
        <end position="399"/>
    </location>
</feature>
<dbReference type="AlphaFoldDB" id="A0AAV0AVK1"/>
<gene>
    <name evidence="11" type="ORF">PPACK8108_LOCUS8951</name>
</gene>
<dbReference type="InterPro" id="IPR044851">
    <property type="entry name" value="Wax_synthase"/>
</dbReference>
<dbReference type="PANTHER" id="PTHR31595:SF57">
    <property type="entry name" value="OS04G0481900 PROTEIN"/>
    <property type="match status" value="1"/>
</dbReference>
<dbReference type="InterPro" id="IPR032805">
    <property type="entry name" value="Wax_synthase_dom"/>
</dbReference>
<evidence type="ECO:0000256" key="9">
    <source>
        <dbReference type="SAM" id="Phobius"/>
    </source>
</evidence>
<evidence type="ECO:0000313" key="12">
    <source>
        <dbReference type="Proteomes" id="UP001153365"/>
    </source>
</evidence>
<evidence type="ECO:0000256" key="7">
    <source>
        <dbReference type="ARBA" id="ARBA00023136"/>
    </source>
</evidence>
<evidence type="ECO:0000256" key="8">
    <source>
        <dbReference type="SAM" id="MobiDB-lite"/>
    </source>
</evidence>
<accession>A0AAV0AVK1</accession>
<comment type="pathway">
    <text evidence="2">Secondary metabolite biosynthesis.</text>
</comment>
<feature type="compositionally biased region" description="Basic and acidic residues" evidence="8">
    <location>
        <begin position="142"/>
        <end position="151"/>
    </location>
</feature>
<reference evidence="11" key="1">
    <citation type="submission" date="2022-06" db="EMBL/GenBank/DDBJ databases">
        <authorList>
            <consortium name="SYNGENTA / RWTH Aachen University"/>
        </authorList>
    </citation>
    <scope>NUCLEOTIDE SEQUENCE</scope>
</reference>
<dbReference type="GO" id="GO:0016020">
    <property type="term" value="C:membrane"/>
    <property type="evidence" value="ECO:0007669"/>
    <property type="project" value="UniProtKB-SubCell"/>
</dbReference>
<keyword evidence="6 9" id="KW-1133">Transmembrane helix</keyword>
<evidence type="ECO:0000256" key="2">
    <source>
        <dbReference type="ARBA" id="ARBA00005179"/>
    </source>
</evidence>
<feature type="compositionally biased region" description="Low complexity" evidence="8">
    <location>
        <begin position="117"/>
        <end position="133"/>
    </location>
</feature>
<dbReference type="GO" id="GO:0006629">
    <property type="term" value="P:lipid metabolic process"/>
    <property type="evidence" value="ECO:0007669"/>
    <property type="project" value="InterPro"/>
</dbReference>
<keyword evidence="7 9" id="KW-0472">Membrane</keyword>
<evidence type="ECO:0000256" key="5">
    <source>
        <dbReference type="ARBA" id="ARBA00022692"/>
    </source>
</evidence>
<dbReference type="Pfam" id="PF13813">
    <property type="entry name" value="MBOAT_2"/>
    <property type="match status" value="1"/>
</dbReference>
<organism evidence="11 12">
    <name type="scientific">Phakopsora pachyrhizi</name>
    <name type="common">Asian soybean rust disease fungus</name>
    <dbReference type="NCBI Taxonomy" id="170000"/>
    <lineage>
        <taxon>Eukaryota</taxon>
        <taxon>Fungi</taxon>
        <taxon>Dikarya</taxon>
        <taxon>Basidiomycota</taxon>
        <taxon>Pucciniomycotina</taxon>
        <taxon>Pucciniomycetes</taxon>
        <taxon>Pucciniales</taxon>
        <taxon>Phakopsoraceae</taxon>
        <taxon>Phakopsora</taxon>
    </lineage>
</organism>
<dbReference type="EMBL" id="CALTRL010001889">
    <property type="protein sequence ID" value="CAH7674049.1"/>
    <property type="molecule type" value="Genomic_DNA"/>
</dbReference>
<protein>
    <recommendedName>
        <fullName evidence="10">Wax synthase domain-containing protein</fullName>
    </recommendedName>
</protein>
<dbReference type="PANTHER" id="PTHR31595">
    <property type="entry name" value="LONG-CHAIN-ALCOHOL O-FATTY-ACYLTRANSFERASE 3-RELATED"/>
    <property type="match status" value="1"/>
</dbReference>
<proteinExistence type="inferred from homology"/>
<dbReference type="GO" id="GO:0008374">
    <property type="term" value="F:O-acyltransferase activity"/>
    <property type="evidence" value="ECO:0007669"/>
    <property type="project" value="InterPro"/>
</dbReference>
<dbReference type="Proteomes" id="UP001153365">
    <property type="component" value="Unassembled WGS sequence"/>
</dbReference>
<evidence type="ECO:0000259" key="10">
    <source>
        <dbReference type="Pfam" id="PF13813"/>
    </source>
</evidence>
<comment type="similarity">
    <text evidence="3">Belongs to the wax synthase family.</text>
</comment>
<evidence type="ECO:0000256" key="6">
    <source>
        <dbReference type="ARBA" id="ARBA00022989"/>
    </source>
</evidence>
<feature type="compositionally biased region" description="Polar residues" evidence="8">
    <location>
        <begin position="161"/>
        <end position="170"/>
    </location>
</feature>
<evidence type="ECO:0000313" key="11">
    <source>
        <dbReference type="EMBL" id="CAH7674049.1"/>
    </source>
</evidence>
<evidence type="ECO:0000256" key="4">
    <source>
        <dbReference type="ARBA" id="ARBA00022679"/>
    </source>
</evidence>
<name>A0AAV0AVK1_PHAPC</name>
<evidence type="ECO:0000256" key="3">
    <source>
        <dbReference type="ARBA" id="ARBA00007282"/>
    </source>
</evidence>
<evidence type="ECO:0000256" key="1">
    <source>
        <dbReference type="ARBA" id="ARBA00004141"/>
    </source>
</evidence>
<keyword evidence="4" id="KW-0808">Transferase</keyword>
<keyword evidence="12" id="KW-1185">Reference proteome</keyword>
<sequence>MEILYLVQSFFRSAFNYSVIPVLLLQGAFLHPYYEPDARYRSIRMWLAPVVIGLAISSQFKRMFFPVEDWLHLNYSWVAVPSFHISCVALQYAFHRGPARKIDAQKEKLILNRSDSSASESDISSSSITNSDSQTVLSSNCDNKEASSSRKELKRRVNTAPRPNTKNSKNLHQEKLAIKGAKPSFAELFKFSLWMTSSPRSLEYTWGPPESILTYAPKKSISWFVMEEILKLIANQIIIIGICAIEQPATVHPRGPRGWLTEVCGLGLPDTQLFNLLIKGIFSSLWSAVGFHIFVVIGCLFNLVEVAFITFSHTFLPEPWKAEKFDPTLYPELFNYPPFRTSLTDFWSKGWHCVFRRDFLFCGAEPMLKLTAAFSPTVQKIAAVMGAMFMSGALHEWGKPKFFFFRQMDWNFRTTKFFLMGGVGIVLEAMFKKFTGRKVGGFYGWVWLWFWMSLWSQTLMEAWMSRGLGVAGMRGDLEIKNWTLARFLVPGGPLMPDELTSKFSIGYIKKLLNNITG</sequence>